<accession>A0A7X6D7G0</accession>
<organism evidence="1 2">
    <name type="scientific">Vagococcus fluvialis</name>
    <dbReference type="NCBI Taxonomy" id="2738"/>
    <lineage>
        <taxon>Bacteria</taxon>
        <taxon>Bacillati</taxon>
        <taxon>Bacillota</taxon>
        <taxon>Bacilli</taxon>
        <taxon>Lactobacillales</taxon>
        <taxon>Enterococcaceae</taxon>
        <taxon>Vagococcus</taxon>
    </lineage>
</organism>
<dbReference type="AlphaFoldDB" id="A0A7X6D7G0"/>
<protein>
    <submittedName>
        <fullName evidence="1">Capsid protein</fullName>
    </submittedName>
</protein>
<reference evidence="1 2" key="1">
    <citation type="submission" date="2020-03" db="EMBL/GenBank/DDBJ databases">
        <title>Bacterial samples isolated from urine from healthy bovine heifers (Gyr breed).</title>
        <authorList>
            <person name="Giannattasio-Ferraz S."/>
            <person name="Maskeri L."/>
            <person name="Penido A."/>
            <person name="Barbosa-Stancioli E.F."/>
            <person name="Putonti C."/>
        </authorList>
    </citation>
    <scope>NUCLEOTIDE SEQUENCE [LARGE SCALE GENOMIC DNA]</scope>
    <source>
        <strain evidence="1 2">UFMG-H7</strain>
    </source>
</reference>
<dbReference type="EMBL" id="JAAVMB010000003">
    <property type="protein sequence ID" value="NKC67182.1"/>
    <property type="molecule type" value="Genomic_DNA"/>
</dbReference>
<sequence length="113" mass="12603">MAIEIDLSKVYQKLSDSNMQAGRVAMANQILVDTNENFVPMRDGNLRDFVGIAIDGSSIFWYSVYAKAQYYGTNGKAVFFNYTTPGTGPRWDEKAKGVFISDWVDAFVKGAKL</sequence>
<proteinExistence type="predicted"/>
<dbReference type="Proteomes" id="UP000521358">
    <property type="component" value="Unassembled WGS sequence"/>
</dbReference>
<comment type="caution">
    <text evidence="1">The sequence shown here is derived from an EMBL/GenBank/DDBJ whole genome shotgun (WGS) entry which is preliminary data.</text>
</comment>
<name>A0A7X6D7G0_9ENTE</name>
<dbReference type="Pfam" id="PF11114">
    <property type="entry name" value="Minor_capsid_2"/>
    <property type="match status" value="1"/>
</dbReference>
<evidence type="ECO:0000313" key="1">
    <source>
        <dbReference type="EMBL" id="NKC67182.1"/>
    </source>
</evidence>
<evidence type="ECO:0000313" key="2">
    <source>
        <dbReference type="Proteomes" id="UP000521358"/>
    </source>
</evidence>
<gene>
    <name evidence="1" type="ORF">HED35_03695</name>
</gene>
<dbReference type="RefSeq" id="WP_167806440.1">
    <property type="nucleotide sequence ID" value="NZ_JAAVMB010000003.1"/>
</dbReference>
<dbReference type="InterPro" id="IPR021080">
    <property type="entry name" value="Minor_capsid_protein"/>
</dbReference>